<protein>
    <submittedName>
        <fullName evidence="2">Uncharacterized protein</fullName>
    </submittedName>
</protein>
<dbReference type="WBParaSite" id="L893_g2832.t1">
    <property type="protein sequence ID" value="L893_g2832.t1"/>
    <property type="gene ID" value="L893_g2832"/>
</dbReference>
<name>A0A1I7ZNG9_9BILA</name>
<reference evidence="2" key="1">
    <citation type="submission" date="2016-11" db="UniProtKB">
        <authorList>
            <consortium name="WormBaseParasite"/>
        </authorList>
    </citation>
    <scope>IDENTIFICATION</scope>
</reference>
<proteinExistence type="predicted"/>
<accession>A0A1I7ZNG9</accession>
<organism evidence="1 2">
    <name type="scientific">Steinernema glaseri</name>
    <dbReference type="NCBI Taxonomy" id="37863"/>
    <lineage>
        <taxon>Eukaryota</taxon>
        <taxon>Metazoa</taxon>
        <taxon>Ecdysozoa</taxon>
        <taxon>Nematoda</taxon>
        <taxon>Chromadorea</taxon>
        <taxon>Rhabditida</taxon>
        <taxon>Tylenchina</taxon>
        <taxon>Panagrolaimomorpha</taxon>
        <taxon>Strongyloidoidea</taxon>
        <taxon>Steinernematidae</taxon>
        <taxon>Steinernema</taxon>
    </lineage>
</organism>
<evidence type="ECO:0000313" key="2">
    <source>
        <dbReference type="WBParaSite" id="L893_g2832.t1"/>
    </source>
</evidence>
<dbReference type="AlphaFoldDB" id="A0A1I7ZNG9"/>
<sequence length="122" mass="13535">MRNLICNNISVADCAVRGHFRNIWPEKERASDFLTLDTRQSLRHFFSQLSPILKILGAYDAGGSTEQRATNCAQKQQTYAEHSTVLCSVQRFASSSAQAPTTNAFCSASDYTNQEPKRAVTS</sequence>
<dbReference type="Proteomes" id="UP000095287">
    <property type="component" value="Unplaced"/>
</dbReference>
<evidence type="ECO:0000313" key="1">
    <source>
        <dbReference type="Proteomes" id="UP000095287"/>
    </source>
</evidence>
<keyword evidence="1" id="KW-1185">Reference proteome</keyword>